<proteinExistence type="predicted"/>
<dbReference type="EMBL" id="JXTC01000031">
    <property type="protein sequence ID" value="PON97452.1"/>
    <property type="molecule type" value="Genomic_DNA"/>
</dbReference>
<gene>
    <name evidence="1" type="ORF">TorRG33x02_066540</name>
</gene>
<protein>
    <submittedName>
        <fullName evidence="1">Uncharacterized protein</fullName>
    </submittedName>
</protein>
<dbReference type="InParanoid" id="A0A2P5FI40"/>
<evidence type="ECO:0000313" key="2">
    <source>
        <dbReference type="Proteomes" id="UP000237000"/>
    </source>
</evidence>
<keyword evidence="2" id="KW-1185">Reference proteome</keyword>
<dbReference type="AlphaFoldDB" id="A0A2P5FI40"/>
<name>A0A2P5FI40_TREOI</name>
<organism evidence="1 2">
    <name type="scientific">Trema orientale</name>
    <name type="common">Charcoal tree</name>
    <name type="synonym">Celtis orientalis</name>
    <dbReference type="NCBI Taxonomy" id="63057"/>
    <lineage>
        <taxon>Eukaryota</taxon>
        <taxon>Viridiplantae</taxon>
        <taxon>Streptophyta</taxon>
        <taxon>Embryophyta</taxon>
        <taxon>Tracheophyta</taxon>
        <taxon>Spermatophyta</taxon>
        <taxon>Magnoliopsida</taxon>
        <taxon>eudicotyledons</taxon>
        <taxon>Gunneridae</taxon>
        <taxon>Pentapetalae</taxon>
        <taxon>rosids</taxon>
        <taxon>fabids</taxon>
        <taxon>Rosales</taxon>
        <taxon>Cannabaceae</taxon>
        <taxon>Trema</taxon>
    </lineage>
</organism>
<dbReference type="Proteomes" id="UP000237000">
    <property type="component" value="Unassembled WGS sequence"/>
</dbReference>
<sequence>MGVIGIPGDDHYGRSSGREQDWELTMGTKLGLEVKSRAKCKKVFDDVYANKEYVHVFDLEHDKFDSKEPPLDSEDRPHIEELREYEEEMMALIKCKGIAEDDKVHTNVECDFDMMP</sequence>
<reference evidence="2" key="1">
    <citation type="submission" date="2016-06" db="EMBL/GenBank/DDBJ databases">
        <title>Parallel loss of symbiosis genes in relatives of nitrogen-fixing non-legume Parasponia.</title>
        <authorList>
            <person name="Van Velzen R."/>
            <person name="Holmer R."/>
            <person name="Bu F."/>
            <person name="Rutten L."/>
            <person name="Van Zeijl A."/>
            <person name="Liu W."/>
            <person name="Santuari L."/>
            <person name="Cao Q."/>
            <person name="Sharma T."/>
            <person name="Shen D."/>
            <person name="Roswanjaya Y."/>
            <person name="Wardhani T."/>
            <person name="Kalhor M.S."/>
            <person name="Jansen J."/>
            <person name="Van den Hoogen J."/>
            <person name="Gungor B."/>
            <person name="Hartog M."/>
            <person name="Hontelez J."/>
            <person name="Verver J."/>
            <person name="Yang W.-C."/>
            <person name="Schijlen E."/>
            <person name="Repin R."/>
            <person name="Schilthuizen M."/>
            <person name="Schranz E."/>
            <person name="Heidstra R."/>
            <person name="Miyata K."/>
            <person name="Fedorova E."/>
            <person name="Kohlen W."/>
            <person name="Bisseling T."/>
            <person name="Smit S."/>
            <person name="Geurts R."/>
        </authorList>
    </citation>
    <scope>NUCLEOTIDE SEQUENCE [LARGE SCALE GENOMIC DNA]</scope>
    <source>
        <strain evidence="2">cv. RG33-2</strain>
    </source>
</reference>
<comment type="caution">
    <text evidence="1">The sequence shown here is derived from an EMBL/GenBank/DDBJ whole genome shotgun (WGS) entry which is preliminary data.</text>
</comment>
<accession>A0A2P5FI40</accession>
<evidence type="ECO:0000313" key="1">
    <source>
        <dbReference type="EMBL" id="PON97452.1"/>
    </source>
</evidence>
<dbReference type="OrthoDB" id="10375622at2759"/>